<name>A0ABX2AIY2_9BACT</name>
<dbReference type="Proteomes" id="UP000714420">
    <property type="component" value="Unassembled WGS sequence"/>
</dbReference>
<dbReference type="CDD" id="cd07909">
    <property type="entry name" value="YciF"/>
    <property type="match status" value="1"/>
</dbReference>
<dbReference type="SUPFAM" id="SSF47240">
    <property type="entry name" value="Ferritin-like"/>
    <property type="match status" value="1"/>
</dbReference>
<dbReference type="InterPro" id="IPR010287">
    <property type="entry name" value="DUF892_YciF-like"/>
</dbReference>
<evidence type="ECO:0000313" key="1">
    <source>
        <dbReference type="EMBL" id="NPD91038.1"/>
    </source>
</evidence>
<sequence length="179" mass="19756">METKSKSSKKSAKSTDESKLREFFIDELKDIYWAEQALYKALPKMAQAATSKKLAKAFEKHTMETEGQIATLEKAFELLGEKAEAKKCKAMEGLLKEADSVIEDTDEGTHTRDVGLIVSSQKAEHYEIASYGALTVIAENIGEPKVAKLLKKILDEEKKTDISLSIVAENKVNASAAKE</sequence>
<dbReference type="PANTHER" id="PTHR30565">
    <property type="entry name" value="PROTEIN YCIF"/>
    <property type="match status" value="1"/>
</dbReference>
<dbReference type="InterPro" id="IPR047114">
    <property type="entry name" value="YciF"/>
</dbReference>
<dbReference type="InterPro" id="IPR009078">
    <property type="entry name" value="Ferritin-like_SF"/>
</dbReference>
<dbReference type="Pfam" id="PF05974">
    <property type="entry name" value="DUF892"/>
    <property type="match status" value="1"/>
</dbReference>
<protein>
    <submittedName>
        <fullName evidence="1">Ferritin-like domain-containing protein</fullName>
    </submittedName>
</protein>
<evidence type="ECO:0000313" key="2">
    <source>
        <dbReference type="Proteomes" id="UP000714420"/>
    </source>
</evidence>
<comment type="caution">
    <text evidence="1">The sequence shown here is derived from an EMBL/GenBank/DDBJ whole genome shotgun (WGS) entry which is preliminary data.</text>
</comment>
<keyword evidence="2" id="KW-1185">Reference proteome</keyword>
<dbReference type="EMBL" id="JABKKF010000001">
    <property type="protein sequence ID" value="NPD91038.1"/>
    <property type="molecule type" value="Genomic_DNA"/>
</dbReference>
<proteinExistence type="predicted"/>
<dbReference type="InterPro" id="IPR012347">
    <property type="entry name" value="Ferritin-like"/>
</dbReference>
<dbReference type="RefSeq" id="WP_172272724.1">
    <property type="nucleotide sequence ID" value="NZ_CASGMU010000001.1"/>
</dbReference>
<accession>A0ABX2AIY2</accession>
<gene>
    <name evidence="1" type="ORF">HPS56_01450</name>
</gene>
<dbReference type="Gene3D" id="1.20.1260.10">
    <property type="match status" value="1"/>
</dbReference>
<reference evidence="1 2" key="1">
    <citation type="submission" date="2020-05" db="EMBL/GenBank/DDBJ databases">
        <title>Distinct polysaccharide utilization as determinants for interspecies competition between intestinal Prevotella spp.</title>
        <authorList>
            <person name="Galvez E.J.C."/>
            <person name="Iljazovic A."/>
            <person name="Strowig T."/>
        </authorList>
    </citation>
    <scope>NUCLEOTIDE SEQUENCE [LARGE SCALE GENOMIC DNA]</scope>
    <source>
        <strain evidence="1 2">PMUR</strain>
    </source>
</reference>
<organism evidence="1 2">
    <name type="scientific">Xylanibacter muris</name>
    <dbReference type="NCBI Taxonomy" id="2736290"/>
    <lineage>
        <taxon>Bacteria</taxon>
        <taxon>Pseudomonadati</taxon>
        <taxon>Bacteroidota</taxon>
        <taxon>Bacteroidia</taxon>
        <taxon>Bacteroidales</taxon>
        <taxon>Prevotellaceae</taxon>
        <taxon>Xylanibacter</taxon>
    </lineage>
</organism>
<dbReference type="PANTHER" id="PTHR30565:SF9">
    <property type="entry name" value="PROTEIN YCIF"/>
    <property type="match status" value="1"/>
</dbReference>